<comment type="caution">
    <text evidence="1">The sequence shown here is derived from an EMBL/GenBank/DDBJ whole genome shotgun (WGS) entry which is preliminary data.</text>
</comment>
<protein>
    <submittedName>
        <fullName evidence="1">DUF4145 domain-containing protein</fullName>
    </submittedName>
</protein>
<dbReference type="EMBL" id="JAENIL010000003">
    <property type="protein sequence ID" value="MBK1875597.1"/>
    <property type="molecule type" value="Genomic_DNA"/>
</dbReference>
<keyword evidence="2" id="KW-1185">Reference proteome</keyword>
<accession>A0A934RRK1</accession>
<name>A0A934RRK1_9BACT</name>
<evidence type="ECO:0000313" key="2">
    <source>
        <dbReference type="Proteomes" id="UP000617628"/>
    </source>
</evidence>
<reference evidence="1" key="1">
    <citation type="submission" date="2021-01" db="EMBL/GenBank/DDBJ databases">
        <title>Modified the classification status of verrucomicrobia.</title>
        <authorList>
            <person name="Feng X."/>
        </authorList>
    </citation>
    <scope>NUCLEOTIDE SEQUENCE</scope>
    <source>
        <strain evidence="1">KCTC 13126</strain>
    </source>
</reference>
<sequence>MKILLPNGSETHERIEMGLGPDTCPVCHHAGKMEEITDGYMCCGEYSRRPEILQFVYRCPRNSCGSLFITEYKKEIGLSAPYTVRGSYPFKEKRYPVPEEISDISSSFEELYSQALQAEELGLEDIHGMGLRKALEFLIKDYCIHLSPSDEEKIKKEFLGNVIASRVTDPNVKACAERAAWLGNDETHYERRWTSHDSSDLKRLVSLTINWIQSDVVTKRYLNEMEKK</sequence>
<dbReference type="AlphaFoldDB" id="A0A934RRK1"/>
<dbReference type="RefSeq" id="WP_200353815.1">
    <property type="nucleotide sequence ID" value="NZ_JAENIL010000003.1"/>
</dbReference>
<dbReference type="Proteomes" id="UP000617628">
    <property type="component" value="Unassembled WGS sequence"/>
</dbReference>
<proteinExistence type="predicted"/>
<evidence type="ECO:0000313" key="1">
    <source>
        <dbReference type="EMBL" id="MBK1875597.1"/>
    </source>
</evidence>
<organism evidence="1 2">
    <name type="scientific">Pelagicoccus mobilis</name>
    <dbReference type="NCBI Taxonomy" id="415221"/>
    <lineage>
        <taxon>Bacteria</taxon>
        <taxon>Pseudomonadati</taxon>
        <taxon>Verrucomicrobiota</taxon>
        <taxon>Opitutia</taxon>
        <taxon>Puniceicoccales</taxon>
        <taxon>Pelagicoccaceae</taxon>
        <taxon>Pelagicoccus</taxon>
    </lineage>
</organism>
<gene>
    <name evidence="1" type="ORF">JIN87_01895</name>
</gene>